<evidence type="ECO:0000313" key="16">
    <source>
        <dbReference type="Proteomes" id="UP000192277"/>
    </source>
</evidence>
<evidence type="ECO:0000256" key="4">
    <source>
        <dbReference type="ARBA" id="ARBA00022496"/>
    </source>
</evidence>
<gene>
    <name evidence="15" type="ORF">A4D02_23925</name>
</gene>
<comment type="subcellular location">
    <subcellularLocation>
        <location evidence="1 10">Cell outer membrane</location>
        <topology evidence="1 10">Multi-pass membrane protein</topology>
    </subcellularLocation>
</comment>
<dbReference type="NCBIfam" id="TIGR04056">
    <property type="entry name" value="OMP_RagA_SusC"/>
    <property type="match status" value="1"/>
</dbReference>
<dbReference type="InterPro" id="IPR023996">
    <property type="entry name" value="TonB-dep_OMP_SusC/RagA"/>
</dbReference>
<evidence type="ECO:0000256" key="6">
    <source>
        <dbReference type="ARBA" id="ARBA00023004"/>
    </source>
</evidence>
<keyword evidence="5 10" id="KW-0812">Transmembrane</keyword>
<evidence type="ECO:0000256" key="8">
    <source>
        <dbReference type="ARBA" id="ARBA00023136"/>
    </source>
</evidence>
<feature type="domain" description="Secretin/TonB short N-terminal" evidence="13">
    <location>
        <begin position="69"/>
        <end position="117"/>
    </location>
</feature>
<evidence type="ECO:0000256" key="5">
    <source>
        <dbReference type="ARBA" id="ARBA00022692"/>
    </source>
</evidence>
<dbReference type="Pfam" id="PF00593">
    <property type="entry name" value="TonB_dep_Rec_b-barrel"/>
    <property type="match status" value="1"/>
</dbReference>
<dbReference type="SUPFAM" id="SSF49464">
    <property type="entry name" value="Carboxypeptidase regulatory domain-like"/>
    <property type="match status" value="1"/>
</dbReference>
<keyword evidence="4" id="KW-0406">Ion transport</keyword>
<dbReference type="SUPFAM" id="SSF56935">
    <property type="entry name" value="Porins"/>
    <property type="match status" value="1"/>
</dbReference>
<keyword evidence="3 10" id="KW-1134">Transmembrane beta strand</keyword>
<dbReference type="InterPro" id="IPR036942">
    <property type="entry name" value="Beta-barrel_TonB_sf"/>
</dbReference>
<name>A0ABX3P1H3_9BACT</name>
<dbReference type="EMBL" id="LWBO01000004">
    <property type="protein sequence ID" value="OQP52453.1"/>
    <property type="molecule type" value="Genomic_DNA"/>
</dbReference>
<comment type="caution">
    <text evidence="15">The sequence shown here is derived from an EMBL/GenBank/DDBJ whole genome shotgun (WGS) entry which is preliminary data.</text>
</comment>
<reference evidence="15 16" key="1">
    <citation type="submission" date="2016-04" db="EMBL/GenBank/DDBJ databases">
        <authorList>
            <person name="Chen L."/>
            <person name="Zhuang W."/>
            <person name="Wang G."/>
        </authorList>
    </citation>
    <scope>NUCLEOTIDE SEQUENCE [LARGE SCALE GENOMIC DNA]</scope>
    <source>
        <strain evidence="16">GR20</strain>
    </source>
</reference>
<evidence type="ECO:0000256" key="11">
    <source>
        <dbReference type="RuleBase" id="RU003357"/>
    </source>
</evidence>
<feature type="domain" description="TonB-dependent receptor-like beta-barrel" evidence="12">
    <location>
        <begin position="568"/>
        <end position="1041"/>
    </location>
</feature>
<protein>
    <submittedName>
        <fullName evidence="15">SusC/RagA family TonB-linked outer membrane protein</fullName>
    </submittedName>
</protein>
<proteinExistence type="inferred from homology"/>
<evidence type="ECO:0000256" key="2">
    <source>
        <dbReference type="ARBA" id="ARBA00022448"/>
    </source>
</evidence>
<evidence type="ECO:0000259" key="14">
    <source>
        <dbReference type="Pfam" id="PF07715"/>
    </source>
</evidence>
<sequence>MIFTNLYQAVRIPQRVKSKTILVMKLTAVFILAGFLQVSAAGFSQTVTVSKENIPLQKLFREIKKQTGYVFFYNLRLLQKTHPVSIDVKNKGLKEVLDLVFEAQPVTYSIVNKTIVVNDRAPVPVPAGVKQVDTVPAVDFRGKVIDGVSGTPIVGGNVLIKGSKIGTVTDGSGNFVIRVKPGTMLTISYVGFENVEVPAKEGQLSIKLKANKDPMSDVVITGYQQIKKESFTGNAVTVSGDDLKKVNPVNILQSIQAYDPSFQVQQNNLLGSNPNSLPQVNVRGAASLPSGAQGVLTRNNLAGNVNLPTFILDGYEVSVEKVYDLDINRVQSVTLLKDAAATAVYGSRAANGVLVITTKAPKEGKLIVTYNGDMSVSTPDLTDYHVLNAADKLKYEKLAGVYDNNAQLSQDQQDEIFYKKYANVAAGVNTYWLSQPVTTAFAQKHSLYVEGGSQAVRYAVSLRYQTQPGVMKGSGRDRYSLGSDLSYAPSKKFIFKNSLMVTQVNGTESPYGSFSNYVRMNPYYPKTDSTGKIIQVVDNWLIDTHQQGAAQFSNSAVLNPMYNSTLHSFDRNKYIELIDAFSANWNITNALQLRALISATKRKYNTDRFLSPLANEFYYYDASRIKEKGSYDYSTNDENILDGNFTLNYNKQLGEHYINLATGANVQTSSMDMKSIRAVGFPNDRFTNIAFANSYALNSAPSADYEQTRLIGGLLSVNYSYRNKYMADLSGRIDGSSKFGNDNKTAPFWAFGVGWNVHKEDFLMNSNISTLRVRVSTGVTGQVNFPPYQSKTTYDYYTGNWYSTGIGAVVSTYGNEGLKWQKTNNYDVGVDLGVLHDRLYVSARYYQKITHGMLADISLPPSTGFSSYKENLGDIRNTGMEMNLKVTAFKNRDWTINLTANLVHNENKILKISNSLKTYNDNADKQQTSDTYKGEPLLRFNEGQSMNAIYAVRSKGIDPENGKEIFVKKDGTYTYIWDVKDIVPVGDNTPTATGYFGTNVTYKHWMLNVLFYTRFGGKEYNQTLVDRVENADPHYNVDSRVLTQRWKKPGDKALYKSITDLNSTNATDRFVQKDNVLDLSTLFLSYDFDKKLYSRLGMRNLRVTFTTNDTWYWGTMKAERGIDYPFARSYTFSIQTSF</sequence>
<evidence type="ECO:0000256" key="10">
    <source>
        <dbReference type="PROSITE-ProRule" id="PRU01360"/>
    </source>
</evidence>
<keyword evidence="8 10" id="KW-0472">Membrane</keyword>
<evidence type="ECO:0000259" key="13">
    <source>
        <dbReference type="Pfam" id="PF07660"/>
    </source>
</evidence>
<dbReference type="NCBIfam" id="TIGR04057">
    <property type="entry name" value="SusC_RagA_signa"/>
    <property type="match status" value="1"/>
</dbReference>
<dbReference type="Pfam" id="PF07715">
    <property type="entry name" value="Plug"/>
    <property type="match status" value="1"/>
</dbReference>
<comment type="similarity">
    <text evidence="10 11">Belongs to the TonB-dependent receptor family.</text>
</comment>
<dbReference type="Pfam" id="PF13715">
    <property type="entry name" value="CarbopepD_reg_2"/>
    <property type="match status" value="1"/>
</dbReference>
<dbReference type="InterPro" id="IPR011662">
    <property type="entry name" value="Secretin/TonB_short_N"/>
</dbReference>
<dbReference type="InterPro" id="IPR012910">
    <property type="entry name" value="Plug_dom"/>
</dbReference>
<keyword evidence="2 10" id="KW-0813">Transport</keyword>
<evidence type="ECO:0000259" key="12">
    <source>
        <dbReference type="Pfam" id="PF00593"/>
    </source>
</evidence>
<dbReference type="PROSITE" id="PS52016">
    <property type="entry name" value="TONB_DEPENDENT_REC_3"/>
    <property type="match status" value="1"/>
</dbReference>
<feature type="domain" description="TonB-dependent receptor plug" evidence="14">
    <location>
        <begin position="229"/>
        <end position="353"/>
    </location>
</feature>
<dbReference type="Gene3D" id="2.40.170.20">
    <property type="entry name" value="TonB-dependent receptor, beta-barrel domain"/>
    <property type="match status" value="1"/>
</dbReference>
<evidence type="ECO:0000256" key="1">
    <source>
        <dbReference type="ARBA" id="ARBA00004571"/>
    </source>
</evidence>
<keyword evidence="9 10" id="KW-0998">Cell outer membrane</keyword>
<dbReference type="Gene3D" id="2.170.130.10">
    <property type="entry name" value="TonB-dependent receptor, plug domain"/>
    <property type="match status" value="1"/>
</dbReference>
<dbReference type="InterPro" id="IPR008969">
    <property type="entry name" value="CarboxyPept-like_regulatory"/>
</dbReference>
<keyword evidence="4" id="KW-0410">Iron transport</keyword>
<dbReference type="Pfam" id="PF07660">
    <property type="entry name" value="STN"/>
    <property type="match status" value="1"/>
</dbReference>
<organism evidence="15 16">
    <name type="scientific">Niastella koreensis</name>
    <dbReference type="NCBI Taxonomy" id="354356"/>
    <lineage>
        <taxon>Bacteria</taxon>
        <taxon>Pseudomonadati</taxon>
        <taxon>Bacteroidota</taxon>
        <taxon>Chitinophagia</taxon>
        <taxon>Chitinophagales</taxon>
        <taxon>Chitinophagaceae</taxon>
        <taxon>Niastella</taxon>
    </lineage>
</organism>
<dbReference type="InterPro" id="IPR023997">
    <property type="entry name" value="TonB-dep_OMP_SusC/RagA_CS"/>
</dbReference>
<evidence type="ECO:0000256" key="7">
    <source>
        <dbReference type="ARBA" id="ARBA00023077"/>
    </source>
</evidence>
<evidence type="ECO:0000256" key="3">
    <source>
        <dbReference type="ARBA" id="ARBA00022452"/>
    </source>
</evidence>
<dbReference type="InterPro" id="IPR000531">
    <property type="entry name" value="Beta-barrel_TonB"/>
</dbReference>
<dbReference type="Gene3D" id="2.60.40.1120">
    <property type="entry name" value="Carboxypeptidase-like, regulatory domain"/>
    <property type="match status" value="1"/>
</dbReference>
<evidence type="ECO:0000256" key="9">
    <source>
        <dbReference type="ARBA" id="ARBA00023237"/>
    </source>
</evidence>
<keyword evidence="7 11" id="KW-0798">TonB box</keyword>
<dbReference type="Proteomes" id="UP000192277">
    <property type="component" value="Unassembled WGS sequence"/>
</dbReference>
<evidence type="ECO:0000313" key="15">
    <source>
        <dbReference type="EMBL" id="OQP52453.1"/>
    </source>
</evidence>
<accession>A0ABX3P1H3</accession>
<dbReference type="InterPro" id="IPR037066">
    <property type="entry name" value="Plug_dom_sf"/>
</dbReference>
<keyword evidence="6" id="KW-0408">Iron</keyword>
<dbReference type="InterPro" id="IPR039426">
    <property type="entry name" value="TonB-dep_rcpt-like"/>
</dbReference>
<keyword evidence="16" id="KW-1185">Reference proteome</keyword>